<proteinExistence type="predicted"/>
<dbReference type="RefSeq" id="XP_012652163.1">
    <property type="nucleotide sequence ID" value="XM_012796709.1"/>
</dbReference>
<protein>
    <submittedName>
        <fullName evidence="1">Uncharacterized protein</fullName>
    </submittedName>
</protein>
<gene>
    <name evidence="1" type="ORF">TTHERM_001541731</name>
</gene>
<dbReference type="EMBL" id="GG662755">
    <property type="protein sequence ID" value="EWS75300.1"/>
    <property type="molecule type" value="Genomic_DNA"/>
</dbReference>
<dbReference type="GeneID" id="24442438"/>
<reference evidence="2" key="1">
    <citation type="journal article" date="2006" name="PLoS Biol.">
        <title>Macronuclear genome sequence of the ciliate Tetrahymena thermophila, a model eukaryote.</title>
        <authorList>
            <person name="Eisen J.A."/>
            <person name="Coyne R.S."/>
            <person name="Wu M."/>
            <person name="Wu D."/>
            <person name="Thiagarajan M."/>
            <person name="Wortman J.R."/>
            <person name="Badger J.H."/>
            <person name="Ren Q."/>
            <person name="Amedeo P."/>
            <person name="Jones K.M."/>
            <person name="Tallon L.J."/>
            <person name="Delcher A.L."/>
            <person name="Salzberg S.L."/>
            <person name="Silva J.C."/>
            <person name="Haas B.J."/>
            <person name="Majoros W.H."/>
            <person name="Farzad M."/>
            <person name="Carlton J.M."/>
            <person name="Smith R.K. Jr."/>
            <person name="Garg J."/>
            <person name="Pearlman R.E."/>
            <person name="Karrer K.M."/>
            <person name="Sun L."/>
            <person name="Manning G."/>
            <person name="Elde N.C."/>
            <person name="Turkewitz A.P."/>
            <person name="Asai D.J."/>
            <person name="Wilkes D.E."/>
            <person name="Wang Y."/>
            <person name="Cai H."/>
            <person name="Collins K."/>
            <person name="Stewart B.A."/>
            <person name="Lee S.R."/>
            <person name="Wilamowska K."/>
            <person name="Weinberg Z."/>
            <person name="Ruzzo W.L."/>
            <person name="Wloga D."/>
            <person name="Gaertig J."/>
            <person name="Frankel J."/>
            <person name="Tsao C.-C."/>
            <person name="Gorovsky M.A."/>
            <person name="Keeling P.J."/>
            <person name="Waller R.F."/>
            <person name="Patron N.J."/>
            <person name="Cherry J.M."/>
            <person name="Stover N.A."/>
            <person name="Krieger C.J."/>
            <person name="del Toro C."/>
            <person name="Ryder H.F."/>
            <person name="Williamson S.C."/>
            <person name="Barbeau R.A."/>
            <person name="Hamilton E.P."/>
            <person name="Orias E."/>
        </authorList>
    </citation>
    <scope>NUCLEOTIDE SEQUENCE [LARGE SCALE GENOMIC DNA]</scope>
    <source>
        <strain evidence="2">SB210</strain>
    </source>
</reference>
<evidence type="ECO:0000313" key="2">
    <source>
        <dbReference type="Proteomes" id="UP000009168"/>
    </source>
</evidence>
<evidence type="ECO:0000313" key="1">
    <source>
        <dbReference type="EMBL" id="EWS75300.1"/>
    </source>
</evidence>
<dbReference type="KEGG" id="tet:TTHERM_001541731"/>
<accession>W7X7F3</accession>
<dbReference type="Proteomes" id="UP000009168">
    <property type="component" value="Unassembled WGS sequence"/>
</dbReference>
<sequence>MSSTKNKDEKCSSKSCEDYYEMHKIVNSIQSKKMIKVNIPKEIDTNILQEIRDKSFLLNTLVERIMKGYIFNQTNTKIIFQLKKYTLEKTFKQFAQNYLPQIAYDLHELQ</sequence>
<dbReference type="InParanoid" id="W7X7F3"/>
<name>W7X7F3_TETTS</name>
<keyword evidence="2" id="KW-1185">Reference proteome</keyword>
<organism evidence="1 2">
    <name type="scientific">Tetrahymena thermophila (strain SB210)</name>
    <dbReference type="NCBI Taxonomy" id="312017"/>
    <lineage>
        <taxon>Eukaryota</taxon>
        <taxon>Sar</taxon>
        <taxon>Alveolata</taxon>
        <taxon>Ciliophora</taxon>
        <taxon>Intramacronucleata</taxon>
        <taxon>Oligohymenophorea</taxon>
        <taxon>Hymenostomatida</taxon>
        <taxon>Tetrahymenina</taxon>
        <taxon>Tetrahymenidae</taxon>
        <taxon>Tetrahymena</taxon>
    </lineage>
</organism>
<dbReference type="AlphaFoldDB" id="W7X7F3"/>